<dbReference type="EMBL" id="BGPR01005278">
    <property type="protein sequence ID" value="GBN08628.1"/>
    <property type="molecule type" value="Genomic_DNA"/>
</dbReference>
<evidence type="ECO:0000256" key="1">
    <source>
        <dbReference type="SAM" id="MobiDB-lite"/>
    </source>
</evidence>
<dbReference type="Proteomes" id="UP000499080">
    <property type="component" value="Unassembled WGS sequence"/>
</dbReference>
<evidence type="ECO:0000313" key="2">
    <source>
        <dbReference type="EMBL" id="GBN08628.1"/>
    </source>
</evidence>
<protein>
    <submittedName>
        <fullName evidence="2">Uncharacterized protein</fullName>
    </submittedName>
</protein>
<feature type="region of interest" description="Disordered" evidence="1">
    <location>
        <begin position="148"/>
        <end position="167"/>
    </location>
</feature>
<evidence type="ECO:0000313" key="3">
    <source>
        <dbReference type="Proteomes" id="UP000499080"/>
    </source>
</evidence>
<name>A0A4Y2L201_ARAVE</name>
<comment type="caution">
    <text evidence="2">The sequence shown here is derived from an EMBL/GenBank/DDBJ whole genome shotgun (WGS) entry which is preliminary data.</text>
</comment>
<dbReference type="AlphaFoldDB" id="A0A4Y2L201"/>
<sequence length="167" mass="18723">MKDPNKLSSVDITLATFQNPLTDNYSTFPKFFDELLFLSFETKSPSLPFCMHGVCHPNCQPQHNKSPTTNESSYRLRYFWETPTATDLSETLILAQNCAAYLHYLPNNSQQGELQSFMHKCFTFVCAAYRSQPFPSLAQSAAAFDNNIKGGSRRTGGAPSEDGRKGF</sequence>
<reference evidence="2 3" key="1">
    <citation type="journal article" date="2019" name="Sci. Rep.">
        <title>Orb-weaving spider Araneus ventricosus genome elucidates the spidroin gene catalogue.</title>
        <authorList>
            <person name="Kono N."/>
            <person name="Nakamura H."/>
            <person name="Ohtoshi R."/>
            <person name="Moran D.A.P."/>
            <person name="Shinohara A."/>
            <person name="Yoshida Y."/>
            <person name="Fujiwara M."/>
            <person name="Mori M."/>
            <person name="Tomita M."/>
            <person name="Arakawa K."/>
        </authorList>
    </citation>
    <scope>NUCLEOTIDE SEQUENCE [LARGE SCALE GENOMIC DNA]</scope>
</reference>
<accession>A0A4Y2L201</accession>
<keyword evidence="3" id="KW-1185">Reference proteome</keyword>
<gene>
    <name evidence="2" type="ORF">AVEN_151626_1</name>
</gene>
<proteinExistence type="predicted"/>
<organism evidence="2 3">
    <name type="scientific">Araneus ventricosus</name>
    <name type="common">Orbweaver spider</name>
    <name type="synonym">Epeira ventricosa</name>
    <dbReference type="NCBI Taxonomy" id="182803"/>
    <lineage>
        <taxon>Eukaryota</taxon>
        <taxon>Metazoa</taxon>
        <taxon>Ecdysozoa</taxon>
        <taxon>Arthropoda</taxon>
        <taxon>Chelicerata</taxon>
        <taxon>Arachnida</taxon>
        <taxon>Araneae</taxon>
        <taxon>Araneomorphae</taxon>
        <taxon>Entelegynae</taxon>
        <taxon>Araneoidea</taxon>
        <taxon>Araneidae</taxon>
        <taxon>Araneus</taxon>
    </lineage>
</organism>